<evidence type="ECO:0000256" key="3">
    <source>
        <dbReference type="ARBA" id="ARBA00022617"/>
    </source>
</evidence>
<comment type="similarity">
    <text evidence="1">Belongs to the anaerobic coproporphyrinogen-III oxidase family. HemW subfamily.</text>
</comment>
<evidence type="ECO:0000256" key="6">
    <source>
        <dbReference type="ARBA" id="ARBA00023004"/>
    </source>
</evidence>
<dbReference type="CDD" id="cd01335">
    <property type="entry name" value="Radical_SAM"/>
    <property type="match status" value="1"/>
</dbReference>
<dbReference type="InterPro" id="IPR058240">
    <property type="entry name" value="rSAM_sf"/>
</dbReference>
<feature type="domain" description="Radical SAM core" evidence="10">
    <location>
        <begin position="24"/>
        <end position="269"/>
    </location>
</feature>
<evidence type="ECO:0000256" key="5">
    <source>
        <dbReference type="ARBA" id="ARBA00022723"/>
    </source>
</evidence>
<dbReference type="InterPro" id="IPR013785">
    <property type="entry name" value="Aldolase_TIM"/>
</dbReference>
<dbReference type="SUPFAM" id="SSF102114">
    <property type="entry name" value="Radical SAM enzymes"/>
    <property type="match status" value="1"/>
</dbReference>
<dbReference type="SFLD" id="SFLDS00029">
    <property type="entry name" value="Radical_SAM"/>
    <property type="match status" value="1"/>
</dbReference>
<dbReference type="SMART" id="SM00729">
    <property type="entry name" value="Elp3"/>
    <property type="match status" value="1"/>
</dbReference>
<dbReference type="Pfam" id="PF04055">
    <property type="entry name" value="Radical_SAM"/>
    <property type="match status" value="1"/>
</dbReference>
<comment type="subcellular location">
    <subcellularLocation>
        <location evidence="9">Cytoplasm</location>
    </subcellularLocation>
</comment>
<evidence type="ECO:0000256" key="7">
    <source>
        <dbReference type="ARBA" id="ARBA00023014"/>
    </source>
</evidence>
<proteinExistence type="inferred from homology"/>
<keyword evidence="12" id="KW-1185">Reference proteome</keyword>
<comment type="function">
    <text evidence="9">Probably acts as a heme chaperone, transferring heme to an unknown acceptor. Binds one molecule of heme per monomer, possibly covalently. Binds 1 [4Fe-4S] cluster. The cluster is coordinated with 3 cysteines and an exchangeable S-adenosyl-L-methionine.</text>
</comment>
<keyword evidence="9" id="KW-0963">Cytoplasm</keyword>
<keyword evidence="7 9" id="KW-0411">Iron-sulfur</keyword>
<name>A0ABY4YNZ6_9MICO</name>
<evidence type="ECO:0000256" key="8">
    <source>
        <dbReference type="ARBA" id="ARBA00023186"/>
    </source>
</evidence>
<keyword evidence="9" id="KW-0004">4Fe-4S</keyword>
<keyword evidence="3 9" id="KW-0349">Heme</keyword>
<organism evidence="11 12">
    <name type="scientific">Ornithinimicrobium faecis</name>
    <dbReference type="NCBI Taxonomy" id="2934158"/>
    <lineage>
        <taxon>Bacteria</taxon>
        <taxon>Bacillati</taxon>
        <taxon>Actinomycetota</taxon>
        <taxon>Actinomycetes</taxon>
        <taxon>Micrococcales</taxon>
        <taxon>Ornithinimicrobiaceae</taxon>
        <taxon>Ornithinimicrobium</taxon>
    </lineage>
</organism>
<evidence type="ECO:0000256" key="4">
    <source>
        <dbReference type="ARBA" id="ARBA00022691"/>
    </source>
</evidence>
<protein>
    <recommendedName>
        <fullName evidence="2 9">Heme chaperone HemW</fullName>
    </recommendedName>
</protein>
<evidence type="ECO:0000256" key="9">
    <source>
        <dbReference type="RuleBase" id="RU364116"/>
    </source>
</evidence>
<dbReference type="InterPro" id="IPR004559">
    <property type="entry name" value="HemW-like"/>
</dbReference>
<keyword evidence="8 9" id="KW-0143">Chaperone</keyword>
<dbReference type="Gene3D" id="3.20.20.70">
    <property type="entry name" value="Aldolase class I"/>
    <property type="match status" value="1"/>
</dbReference>
<dbReference type="RefSeq" id="WP_252591303.1">
    <property type="nucleotide sequence ID" value="NZ_CP099489.1"/>
</dbReference>
<gene>
    <name evidence="11" type="primary">hemW</name>
    <name evidence="11" type="ORF">NF556_12740</name>
</gene>
<dbReference type="PROSITE" id="PS51918">
    <property type="entry name" value="RADICAL_SAM"/>
    <property type="match status" value="1"/>
</dbReference>
<dbReference type="InterPro" id="IPR007197">
    <property type="entry name" value="rSAM"/>
</dbReference>
<evidence type="ECO:0000259" key="10">
    <source>
        <dbReference type="PROSITE" id="PS51918"/>
    </source>
</evidence>
<evidence type="ECO:0000313" key="12">
    <source>
        <dbReference type="Proteomes" id="UP001056455"/>
    </source>
</evidence>
<evidence type="ECO:0000256" key="2">
    <source>
        <dbReference type="ARBA" id="ARBA00017228"/>
    </source>
</evidence>
<dbReference type="InterPro" id="IPR034505">
    <property type="entry name" value="Coproporphyrinogen-III_oxidase"/>
</dbReference>
<keyword evidence="6 9" id="KW-0408">Iron</keyword>
<dbReference type="PANTHER" id="PTHR13932:SF5">
    <property type="entry name" value="RADICAL S-ADENOSYL METHIONINE DOMAIN-CONTAINING PROTEIN 1, MITOCHONDRIAL"/>
    <property type="match status" value="1"/>
</dbReference>
<dbReference type="PANTHER" id="PTHR13932">
    <property type="entry name" value="COPROPORPHYRINIGEN III OXIDASE"/>
    <property type="match status" value="1"/>
</dbReference>
<reference evidence="11" key="1">
    <citation type="submission" date="2022-06" db="EMBL/GenBank/DDBJ databases">
        <title>Ornithinimicrobium HY1793.</title>
        <authorList>
            <person name="Huang Y."/>
        </authorList>
    </citation>
    <scope>NUCLEOTIDE SEQUENCE</scope>
    <source>
        <strain evidence="11">HY1793</strain>
    </source>
</reference>
<dbReference type="SFLD" id="SFLDG01065">
    <property type="entry name" value="anaerobic_coproporphyrinogen-I"/>
    <property type="match status" value="1"/>
</dbReference>
<evidence type="ECO:0000256" key="1">
    <source>
        <dbReference type="ARBA" id="ARBA00006100"/>
    </source>
</evidence>
<accession>A0ABY4YNZ6</accession>
<dbReference type="EMBL" id="CP099489">
    <property type="protein sequence ID" value="USQ78505.1"/>
    <property type="molecule type" value="Genomic_DNA"/>
</dbReference>
<dbReference type="InterPro" id="IPR006638">
    <property type="entry name" value="Elp3/MiaA/NifB-like_rSAM"/>
</dbReference>
<dbReference type="NCBIfam" id="TIGR00539">
    <property type="entry name" value="hemN_rel"/>
    <property type="match status" value="1"/>
</dbReference>
<dbReference type="Proteomes" id="UP001056455">
    <property type="component" value="Chromosome"/>
</dbReference>
<evidence type="ECO:0000313" key="11">
    <source>
        <dbReference type="EMBL" id="USQ78505.1"/>
    </source>
</evidence>
<keyword evidence="4 9" id="KW-0949">S-adenosyl-L-methionine</keyword>
<dbReference type="SFLD" id="SFLDF00562">
    <property type="entry name" value="HemN-like__clustered_with_heat"/>
    <property type="match status" value="1"/>
</dbReference>
<sequence>MPSVQPVGEPVPADGRLPAGASADVGKAPFGLYVHVPFCRVRCGYCDFNTYTVPELGGHGATVDTYADAALAELGIAREVLGDNVPEVATVFVGGGTPTMLPPRDLVRVLDGIREQFGLEPGAEVTTEANPDTITPAVAEELAAGGFTRVSLGMQSAVPHVLATLERTHNPANVSTAVAAVRAAGMQVSLDLIYGTPGESLEDWRTSLESVIELRPDHVSAYALVVEQGTKLAAQVRRGVVTMPDDDDEADKYELAEQILAGAGYGWYEISNWARAEANRCLHNINYWRGADWWGIGPGAHSHVGGVRWWNVKHPAPYADRVASGVSPGAGREVLTAEQRHDEDILLGIRLVEGLDLRLVDGAGRGAVAGLIADELIDGRAALAGRAVLTVRGRLLADTVVHRLLAS</sequence>
<keyword evidence="5 9" id="KW-0479">Metal-binding</keyword>